<dbReference type="AlphaFoldDB" id="A0A3P6DQY0"/>
<evidence type="ECO:0000313" key="2">
    <source>
        <dbReference type="EMBL" id="VDD26121.1"/>
    </source>
</evidence>
<feature type="compositionally biased region" description="Basic and acidic residues" evidence="1">
    <location>
        <begin position="21"/>
        <end position="46"/>
    </location>
</feature>
<evidence type="ECO:0000256" key="1">
    <source>
        <dbReference type="SAM" id="MobiDB-lite"/>
    </source>
</evidence>
<dbReference type="EMBL" id="LR031874">
    <property type="protein sequence ID" value="VDD26121.1"/>
    <property type="molecule type" value="Genomic_DNA"/>
</dbReference>
<reference evidence="2" key="1">
    <citation type="submission" date="2018-11" db="EMBL/GenBank/DDBJ databases">
        <authorList>
            <consortium name="Genoscope - CEA"/>
            <person name="William W."/>
        </authorList>
    </citation>
    <scope>NUCLEOTIDE SEQUENCE</scope>
</reference>
<proteinExistence type="predicted"/>
<name>A0A3P6DQY0_BRAOL</name>
<protein>
    <submittedName>
        <fullName evidence="2">Uncharacterized protein</fullName>
    </submittedName>
</protein>
<feature type="region of interest" description="Disordered" evidence="1">
    <location>
        <begin position="21"/>
        <end position="63"/>
    </location>
</feature>
<organism evidence="2">
    <name type="scientific">Brassica oleracea</name>
    <name type="common">Wild cabbage</name>
    <dbReference type="NCBI Taxonomy" id="3712"/>
    <lineage>
        <taxon>Eukaryota</taxon>
        <taxon>Viridiplantae</taxon>
        <taxon>Streptophyta</taxon>
        <taxon>Embryophyta</taxon>
        <taxon>Tracheophyta</taxon>
        <taxon>Spermatophyta</taxon>
        <taxon>Magnoliopsida</taxon>
        <taxon>eudicotyledons</taxon>
        <taxon>Gunneridae</taxon>
        <taxon>Pentapetalae</taxon>
        <taxon>rosids</taxon>
        <taxon>malvids</taxon>
        <taxon>Brassicales</taxon>
        <taxon>Brassicaceae</taxon>
        <taxon>Brassiceae</taxon>
        <taxon>Brassica</taxon>
    </lineage>
</organism>
<feature type="compositionally biased region" description="Basic residues" evidence="1">
    <location>
        <begin position="54"/>
        <end position="63"/>
    </location>
</feature>
<accession>A0A3P6DQY0</accession>
<sequence length="63" mass="7459">MGTRCQLEPVPSRLGDELVFLKRRDGQQRKPTLRPEKSESEPERWPRPSQHRNFSCHRGKKTC</sequence>
<gene>
    <name evidence="2" type="ORF">BOLC2T11367H</name>
</gene>